<feature type="compositionally biased region" description="Basic residues" evidence="1">
    <location>
        <begin position="353"/>
        <end position="366"/>
    </location>
</feature>
<feature type="compositionally biased region" description="Low complexity" evidence="1">
    <location>
        <begin position="311"/>
        <end position="329"/>
    </location>
</feature>
<feature type="compositionally biased region" description="Polar residues" evidence="1">
    <location>
        <begin position="76"/>
        <end position="90"/>
    </location>
</feature>
<protein>
    <submittedName>
        <fullName evidence="2">Uncharacterized protein</fullName>
    </submittedName>
</protein>
<name>A0A448ZPU1_9STRA</name>
<feature type="region of interest" description="Disordered" evidence="1">
    <location>
        <begin position="1"/>
        <end position="104"/>
    </location>
</feature>
<keyword evidence="3" id="KW-1185">Reference proteome</keyword>
<feature type="region of interest" description="Disordered" evidence="1">
    <location>
        <begin position="125"/>
        <end position="174"/>
    </location>
</feature>
<reference evidence="2 3" key="1">
    <citation type="submission" date="2019-01" db="EMBL/GenBank/DDBJ databases">
        <authorList>
            <person name="Ferrante I. M."/>
        </authorList>
    </citation>
    <scope>NUCLEOTIDE SEQUENCE [LARGE SCALE GENOMIC DNA]</scope>
    <source>
        <strain evidence="2 3">B856</strain>
    </source>
</reference>
<dbReference type="Proteomes" id="UP000291116">
    <property type="component" value="Unassembled WGS sequence"/>
</dbReference>
<proteinExistence type="predicted"/>
<feature type="compositionally biased region" description="Basic and acidic residues" evidence="1">
    <location>
        <begin position="341"/>
        <end position="352"/>
    </location>
</feature>
<dbReference type="EMBL" id="CAACVS010000602">
    <property type="protein sequence ID" value="VEU43993.1"/>
    <property type="molecule type" value="Genomic_DNA"/>
</dbReference>
<dbReference type="AlphaFoldDB" id="A0A448ZPU1"/>
<feature type="compositionally biased region" description="Low complexity" evidence="1">
    <location>
        <begin position="152"/>
        <end position="164"/>
    </location>
</feature>
<organism evidence="2 3">
    <name type="scientific">Pseudo-nitzschia multistriata</name>
    <dbReference type="NCBI Taxonomy" id="183589"/>
    <lineage>
        <taxon>Eukaryota</taxon>
        <taxon>Sar</taxon>
        <taxon>Stramenopiles</taxon>
        <taxon>Ochrophyta</taxon>
        <taxon>Bacillariophyta</taxon>
        <taxon>Bacillariophyceae</taxon>
        <taxon>Bacillariophycidae</taxon>
        <taxon>Bacillariales</taxon>
        <taxon>Bacillariaceae</taxon>
        <taxon>Pseudo-nitzschia</taxon>
    </lineage>
</organism>
<accession>A0A448ZPU1</accession>
<feature type="region of interest" description="Disordered" evidence="1">
    <location>
        <begin position="265"/>
        <end position="291"/>
    </location>
</feature>
<sequence length="398" mass="43728">MPRRIPPAAFAVALSSENDAPQRSPFSLPFPLPSHPKKRKTPSQDREGPRISRDLDPSRHNHRHLKKAFDPPGQKVQAQAPTQPQLSSANPLWFGRGGAHGAGLVGGPPVPRVVCDAEPSLLLGGLVVTGGGSQPPGPKHPSRGLRKGGSGPRVPRARGAAQAPPASPEGFAVPPRVFPSPSVRVPAVVSFDEETTAARPSPVPAKPLFRRRQKRVSFGERVEVGPVLPSRSGYSREEKERCWFTREDYRRIHAEASAAVVRHHRGNDAHQRHAAAVSSSSIRGLEKWWPKSPERAESLARRKRAIAAVLEEQQQQQQKRQKAGETQQEQQHHHHSQPGMRKGERGERAASDRKHRHPCKGRPRAQRIREAYRRHTAGASDRARAMGAIDEANARHGA</sequence>
<evidence type="ECO:0000313" key="2">
    <source>
        <dbReference type="EMBL" id="VEU43993.1"/>
    </source>
</evidence>
<gene>
    <name evidence="2" type="ORF">PSNMU_V1.4_AUG-EV-PASAV3_0110970</name>
</gene>
<evidence type="ECO:0000256" key="1">
    <source>
        <dbReference type="SAM" id="MobiDB-lite"/>
    </source>
</evidence>
<evidence type="ECO:0000313" key="3">
    <source>
        <dbReference type="Proteomes" id="UP000291116"/>
    </source>
</evidence>
<feature type="region of interest" description="Disordered" evidence="1">
    <location>
        <begin position="311"/>
        <end position="398"/>
    </location>
</feature>
<feature type="compositionally biased region" description="Basic and acidic residues" evidence="1">
    <location>
        <begin position="42"/>
        <end position="59"/>
    </location>
</feature>
<feature type="compositionally biased region" description="Gly residues" evidence="1">
    <location>
        <begin position="95"/>
        <end position="104"/>
    </location>
</feature>